<dbReference type="EnsemblMetazoa" id="OVOC1252.1">
    <property type="protein sequence ID" value="OVOC1252.1"/>
    <property type="gene ID" value="WBGene00238061"/>
</dbReference>
<proteinExistence type="predicted"/>
<organism evidence="1 2">
    <name type="scientific">Onchocerca volvulus</name>
    <dbReference type="NCBI Taxonomy" id="6282"/>
    <lineage>
        <taxon>Eukaryota</taxon>
        <taxon>Metazoa</taxon>
        <taxon>Ecdysozoa</taxon>
        <taxon>Nematoda</taxon>
        <taxon>Chromadorea</taxon>
        <taxon>Rhabditida</taxon>
        <taxon>Spirurina</taxon>
        <taxon>Spiruromorpha</taxon>
        <taxon>Filarioidea</taxon>
        <taxon>Onchocercidae</taxon>
        <taxon>Onchocerca</taxon>
    </lineage>
</organism>
<keyword evidence="2" id="KW-1185">Reference proteome</keyword>
<evidence type="ECO:0000313" key="2">
    <source>
        <dbReference type="Proteomes" id="UP000024404"/>
    </source>
</evidence>
<dbReference type="Proteomes" id="UP000024404">
    <property type="component" value="Unassembled WGS sequence"/>
</dbReference>
<dbReference type="AlphaFoldDB" id="A0A8R1TM69"/>
<accession>A0A8R1TM69</accession>
<reference evidence="2" key="1">
    <citation type="submission" date="2013-10" db="EMBL/GenBank/DDBJ databases">
        <title>Genome sequencing of Onchocerca volvulus.</title>
        <authorList>
            <person name="Cotton J."/>
            <person name="Tsai J."/>
            <person name="Stanley E."/>
            <person name="Tracey A."/>
            <person name="Holroyd N."/>
            <person name="Lustigman S."/>
            <person name="Berriman M."/>
        </authorList>
    </citation>
    <scope>NUCLEOTIDE SEQUENCE</scope>
</reference>
<evidence type="ECO:0000313" key="1">
    <source>
        <dbReference type="EnsemblMetazoa" id="OVOC1252.1"/>
    </source>
</evidence>
<sequence length="114" mass="13327">MEKWMIFTLQHVQHSHHDFLHDACLKMEIRRNDLKLIGYSFLMWTNQVAHDGRRNALQNYIVNFSSPSNIINNPIINMYEAVIFGKANGKRNCGTKCLQPIFKLSMSMTSRLLE</sequence>
<protein>
    <submittedName>
        <fullName evidence="1">Uncharacterized protein</fullName>
    </submittedName>
</protein>
<reference evidence="1" key="2">
    <citation type="submission" date="2022-06" db="UniProtKB">
        <authorList>
            <consortium name="EnsemblMetazoa"/>
        </authorList>
    </citation>
    <scope>IDENTIFICATION</scope>
</reference>
<name>A0A8R1TM69_ONCVO</name>
<dbReference type="EMBL" id="CMVM020000034">
    <property type="status" value="NOT_ANNOTATED_CDS"/>
    <property type="molecule type" value="Genomic_DNA"/>
</dbReference>